<dbReference type="EMBL" id="CP096040">
    <property type="protein sequence ID" value="USQ95303.1"/>
    <property type="molecule type" value="Genomic_DNA"/>
</dbReference>
<evidence type="ECO:0000313" key="2">
    <source>
        <dbReference type="Proteomes" id="UP001057520"/>
    </source>
</evidence>
<protein>
    <submittedName>
        <fullName evidence="1">Uncharacterized protein</fullName>
    </submittedName>
</protein>
<reference evidence="1 2" key="1">
    <citation type="submission" date="2022-04" db="EMBL/GenBank/DDBJ databases">
        <title>Genome sequence of soybean root-associated Caulobacter segnis RL271.</title>
        <authorList>
            <person name="Longley R."/>
            <person name="Bonito G."/>
            <person name="Trigodet F."/>
            <person name="Crosson S."/>
            <person name="Fiebig A."/>
        </authorList>
    </citation>
    <scope>NUCLEOTIDE SEQUENCE [LARGE SCALE GENOMIC DNA]</scope>
    <source>
        <strain evidence="1 2">RL271</strain>
    </source>
</reference>
<organism evidence="1 2">
    <name type="scientific">Caulobacter segnis</name>
    <dbReference type="NCBI Taxonomy" id="88688"/>
    <lineage>
        <taxon>Bacteria</taxon>
        <taxon>Pseudomonadati</taxon>
        <taxon>Pseudomonadota</taxon>
        <taxon>Alphaproteobacteria</taxon>
        <taxon>Caulobacterales</taxon>
        <taxon>Caulobacteraceae</taxon>
        <taxon>Caulobacter</taxon>
    </lineage>
</organism>
<proteinExistence type="predicted"/>
<accession>A0ABY4ZR71</accession>
<evidence type="ECO:0000313" key="1">
    <source>
        <dbReference type="EMBL" id="USQ95303.1"/>
    </source>
</evidence>
<keyword evidence="2" id="KW-1185">Reference proteome</keyword>
<name>A0ABY4ZR71_9CAUL</name>
<sequence length="87" mass="9507">MPFLTSKTFEHAGRTFEIRAEISDTDPGHLEAVVYLDGALAWLPYPEGEQALPTYGASFSRNLGPGDRALAAPLMAAAEADFRRLLR</sequence>
<dbReference type="Proteomes" id="UP001057520">
    <property type="component" value="Chromosome"/>
</dbReference>
<gene>
    <name evidence="1" type="ORF">MZV50_22575</name>
</gene>